<protein>
    <submittedName>
        <fullName evidence="6">Enoyl-CoA hydratase-related protein</fullName>
    </submittedName>
</protein>
<comment type="caution">
    <text evidence="6">The sequence shown here is derived from an EMBL/GenBank/DDBJ whole genome shotgun (WGS) entry which is preliminary data.</text>
</comment>
<name>A0ABW3VMK9_9PSEU</name>
<keyword evidence="7" id="KW-1185">Reference proteome</keyword>
<evidence type="ECO:0000256" key="1">
    <source>
        <dbReference type="ARBA" id="ARBA00005254"/>
    </source>
</evidence>
<dbReference type="InterPro" id="IPR029045">
    <property type="entry name" value="ClpP/crotonase-like_dom_sf"/>
</dbReference>
<dbReference type="RefSeq" id="WP_013672509.1">
    <property type="nucleotide sequence ID" value="NZ_BAABKS010000085.1"/>
</dbReference>
<dbReference type="PANTHER" id="PTHR11941">
    <property type="entry name" value="ENOYL-COA HYDRATASE-RELATED"/>
    <property type="match status" value="1"/>
</dbReference>
<organism evidence="6 7">
    <name type="scientific">Pseudonocardia benzenivorans</name>
    <dbReference type="NCBI Taxonomy" id="228005"/>
    <lineage>
        <taxon>Bacteria</taxon>
        <taxon>Bacillati</taxon>
        <taxon>Actinomycetota</taxon>
        <taxon>Actinomycetes</taxon>
        <taxon>Pseudonocardiales</taxon>
        <taxon>Pseudonocardiaceae</taxon>
        <taxon>Pseudonocardia</taxon>
    </lineage>
</organism>
<dbReference type="Gene3D" id="1.10.12.10">
    <property type="entry name" value="Lyase 2-enoyl-coa Hydratase, Chain A, domain 2"/>
    <property type="match status" value="1"/>
</dbReference>
<keyword evidence="2" id="KW-0456">Lyase</keyword>
<dbReference type="PROSITE" id="PS00166">
    <property type="entry name" value="ENOYL_COA_HYDRATASE"/>
    <property type="match status" value="1"/>
</dbReference>
<evidence type="ECO:0000256" key="2">
    <source>
        <dbReference type="ARBA" id="ARBA00023239"/>
    </source>
</evidence>
<dbReference type="SUPFAM" id="SSF52096">
    <property type="entry name" value="ClpP/crotonase"/>
    <property type="match status" value="1"/>
</dbReference>
<gene>
    <name evidence="6" type="ORF">ACFQ34_20100</name>
</gene>
<comment type="catalytic activity">
    <reaction evidence="3">
        <text>a (3S)-3-hydroxyacyl-CoA = a (2E)-enoyl-CoA + H2O</text>
        <dbReference type="Rhea" id="RHEA:16105"/>
        <dbReference type="ChEBI" id="CHEBI:15377"/>
        <dbReference type="ChEBI" id="CHEBI:57318"/>
        <dbReference type="ChEBI" id="CHEBI:58856"/>
        <dbReference type="EC" id="4.2.1.17"/>
    </reaction>
</comment>
<dbReference type="PANTHER" id="PTHR11941:SF54">
    <property type="entry name" value="ENOYL-COA HYDRATASE, MITOCHONDRIAL"/>
    <property type="match status" value="1"/>
</dbReference>
<evidence type="ECO:0000313" key="7">
    <source>
        <dbReference type="Proteomes" id="UP001597182"/>
    </source>
</evidence>
<dbReference type="Proteomes" id="UP001597182">
    <property type="component" value="Unassembled WGS sequence"/>
</dbReference>
<evidence type="ECO:0000256" key="3">
    <source>
        <dbReference type="ARBA" id="ARBA00023709"/>
    </source>
</evidence>
<accession>A0ABW3VMK9</accession>
<evidence type="ECO:0000313" key="6">
    <source>
        <dbReference type="EMBL" id="MFD1235598.1"/>
    </source>
</evidence>
<dbReference type="EMBL" id="JBHTMB010000166">
    <property type="protein sequence ID" value="MFD1235598.1"/>
    <property type="molecule type" value="Genomic_DNA"/>
</dbReference>
<dbReference type="InterPro" id="IPR014748">
    <property type="entry name" value="Enoyl-CoA_hydra_C"/>
</dbReference>
<comment type="catalytic activity">
    <reaction evidence="4">
        <text>a 4-saturated-(3S)-3-hydroxyacyl-CoA = a (3E)-enoyl-CoA + H2O</text>
        <dbReference type="Rhea" id="RHEA:20724"/>
        <dbReference type="ChEBI" id="CHEBI:15377"/>
        <dbReference type="ChEBI" id="CHEBI:58521"/>
        <dbReference type="ChEBI" id="CHEBI:137480"/>
        <dbReference type="EC" id="4.2.1.17"/>
    </reaction>
</comment>
<evidence type="ECO:0000256" key="4">
    <source>
        <dbReference type="ARBA" id="ARBA00023717"/>
    </source>
</evidence>
<reference evidence="7" key="1">
    <citation type="journal article" date="2019" name="Int. J. Syst. Evol. Microbiol.">
        <title>The Global Catalogue of Microorganisms (GCM) 10K type strain sequencing project: providing services to taxonomists for standard genome sequencing and annotation.</title>
        <authorList>
            <consortium name="The Broad Institute Genomics Platform"/>
            <consortium name="The Broad Institute Genome Sequencing Center for Infectious Disease"/>
            <person name="Wu L."/>
            <person name="Ma J."/>
        </authorList>
    </citation>
    <scope>NUCLEOTIDE SEQUENCE [LARGE SCALE GENOMIC DNA]</scope>
    <source>
        <strain evidence="7">CCUG 49018</strain>
    </source>
</reference>
<dbReference type="Pfam" id="PF00378">
    <property type="entry name" value="ECH_1"/>
    <property type="match status" value="1"/>
</dbReference>
<proteinExistence type="inferred from homology"/>
<dbReference type="InterPro" id="IPR001753">
    <property type="entry name" value="Enoyl-CoA_hydra/iso"/>
</dbReference>
<dbReference type="InterPro" id="IPR018376">
    <property type="entry name" value="Enoyl-CoA_hyd/isom_CS"/>
</dbReference>
<dbReference type="Gene3D" id="3.90.226.10">
    <property type="entry name" value="2-enoyl-CoA Hydratase, Chain A, domain 1"/>
    <property type="match status" value="1"/>
</dbReference>
<dbReference type="CDD" id="cd06558">
    <property type="entry name" value="crotonase-like"/>
    <property type="match status" value="1"/>
</dbReference>
<comment type="similarity">
    <text evidence="1 5">Belongs to the enoyl-CoA hydratase/isomerase family.</text>
</comment>
<evidence type="ECO:0000256" key="5">
    <source>
        <dbReference type="RuleBase" id="RU003707"/>
    </source>
</evidence>
<sequence>MAGLRLDRHGDVAELVIDRPEKRNAMSHEMWSSIPALAAEADADESVKVLVLRGAGPHFCAGADIGEFRTRRATAESARDYGERVEAAAHALSGMAKPSIAMVQGFCIGGGCELALACDMRFADSSAEFAITPAKLGIVYGFDSTRRLVATTGPAFAKYLLFSGERVDAAHALRVGLIDRLVEPADLQKTTADFATTIAGRSQVSVRGAKLLIEKIVAGEDVPDEEASSLPLRAVESDDYREGVDAFLAKRPPVFRMR</sequence>